<accession>A0A1H2JHC4</accession>
<dbReference type="RefSeq" id="WP_014959448.1">
    <property type="nucleotide sequence ID" value="NZ_FNLL01000012.1"/>
</dbReference>
<feature type="region of interest" description="Disordered" evidence="1">
    <location>
        <begin position="1"/>
        <end position="27"/>
    </location>
</feature>
<gene>
    <name evidence="2" type="ORF">SAMN04487931_11273</name>
</gene>
<reference evidence="3" key="1">
    <citation type="submission" date="2016-10" db="EMBL/GenBank/DDBJ databases">
        <authorList>
            <person name="Varghese N."/>
            <person name="Submissions S."/>
        </authorList>
    </citation>
    <scope>NUCLEOTIDE SEQUENCE [LARGE SCALE GENOMIC DNA]</scope>
    <source>
        <strain evidence="3">DSM 3384</strain>
    </source>
</reference>
<dbReference type="AlphaFoldDB" id="A0A1H2JHC4"/>
<dbReference type="Proteomes" id="UP000199608">
    <property type="component" value="Unassembled WGS sequence"/>
</dbReference>
<feature type="region of interest" description="Disordered" evidence="1">
    <location>
        <begin position="56"/>
        <end position="79"/>
    </location>
</feature>
<proteinExistence type="predicted"/>
<keyword evidence="3" id="KW-1185">Reference proteome</keyword>
<evidence type="ECO:0000313" key="3">
    <source>
        <dbReference type="Proteomes" id="UP000199608"/>
    </source>
</evidence>
<evidence type="ECO:0000313" key="2">
    <source>
        <dbReference type="EMBL" id="SDU55576.1"/>
    </source>
</evidence>
<protein>
    <submittedName>
        <fullName evidence="2">Uncharacterized protein</fullName>
    </submittedName>
</protein>
<name>A0A1H2JHC4_9BACT</name>
<sequence length="79" mass="9378">MKERSLRRHQEFKAKRKSQQNYNSCIKDLSPSERQALGNNLEKLRKVCVASHFDEQAKKPVKKPLREMKHDITMREQLG</sequence>
<organism evidence="2 3">
    <name type="scientific">Desulfobacula phenolica</name>
    <dbReference type="NCBI Taxonomy" id="90732"/>
    <lineage>
        <taxon>Bacteria</taxon>
        <taxon>Pseudomonadati</taxon>
        <taxon>Thermodesulfobacteriota</taxon>
        <taxon>Desulfobacteria</taxon>
        <taxon>Desulfobacterales</taxon>
        <taxon>Desulfobacteraceae</taxon>
        <taxon>Desulfobacula</taxon>
    </lineage>
</organism>
<feature type="compositionally biased region" description="Basic and acidic residues" evidence="1">
    <location>
        <begin position="1"/>
        <end position="13"/>
    </location>
</feature>
<dbReference type="EMBL" id="FNLL01000012">
    <property type="protein sequence ID" value="SDU55576.1"/>
    <property type="molecule type" value="Genomic_DNA"/>
</dbReference>
<evidence type="ECO:0000256" key="1">
    <source>
        <dbReference type="SAM" id="MobiDB-lite"/>
    </source>
</evidence>